<keyword evidence="10 13" id="KW-0067">ATP-binding</keyword>
<keyword evidence="7 13" id="KW-0808">Transferase</keyword>
<sequence>MLLRILSYVYGAGAYLRRELYEKGVLKTKKLPRPVISIGNLSVGGTGKTPLTIYTARKLIEKGFNVCVLSRGYKRESKGTVVVSDGNNIFVNWRESGDEAFLIARNGIPVVVSSSRYEAGMKALNSMDVDVFLLDDGFQHFQLHRDIDIITVDATKPFWEDRLLPEGRLREPPEFYRYADIIVVSKIFSIDEIKKKKIIEKLDSFGKPYFLSTEKMNSLTDGKRIYSLEFLKGKKVGIFSGLGNNRQFFDAIKDLSERYSFEIVEFISFPDHYDYTDLRLDKKADIWLTTEKDLIKIEKNESIFALKYSIDLRPDYMDMIIGRLK</sequence>
<evidence type="ECO:0000256" key="5">
    <source>
        <dbReference type="ARBA" id="ARBA00022516"/>
    </source>
</evidence>
<dbReference type="InterPro" id="IPR003758">
    <property type="entry name" value="LpxK"/>
</dbReference>
<dbReference type="eggNOG" id="COG1663">
    <property type="taxonomic scope" value="Bacteria"/>
</dbReference>
<comment type="pathway">
    <text evidence="2 13">Glycolipid biosynthesis; lipid IV(A) biosynthesis; lipid IV(A) from (3R)-3-hydroxytetradecanoyl-[acyl-carrier-protein] and UDP-N-acetyl-alpha-D-glucosamine: step 6/6.</text>
</comment>
<comment type="function">
    <text evidence="1 13">Transfers the gamma-phosphate of ATP to the 4'-position of a tetraacyldisaccharide 1-phosphate intermediate (termed DS-1-P) to form tetraacyldisaccharide 1,4'-bis-phosphate (lipid IVA).</text>
</comment>
<evidence type="ECO:0000256" key="8">
    <source>
        <dbReference type="ARBA" id="ARBA00022741"/>
    </source>
</evidence>
<evidence type="ECO:0000256" key="1">
    <source>
        <dbReference type="ARBA" id="ARBA00002274"/>
    </source>
</evidence>
<dbReference type="PANTHER" id="PTHR42724:SF1">
    <property type="entry name" value="TETRAACYLDISACCHARIDE 4'-KINASE, MITOCHONDRIAL-RELATED"/>
    <property type="match status" value="1"/>
</dbReference>
<proteinExistence type="inferred from homology"/>
<feature type="binding site" evidence="13">
    <location>
        <begin position="42"/>
        <end position="49"/>
    </location>
    <ligand>
        <name>ATP</name>
        <dbReference type="ChEBI" id="CHEBI:30616"/>
    </ligand>
</feature>
<dbReference type="EC" id="2.7.1.130" evidence="3 13"/>
<dbReference type="PANTHER" id="PTHR42724">
    <property type="entry name" value="TETRAACYLDISACCHARIDE 4'-KINASE"/>
    <property type="match status" value="1"/>
</dbReference>
<keyword evidence="11 13" id="KW-0443">Lipid metabolism</keyword>
<keyword evidence="5 13" id="KW-0444">Lipid biosynthesis</keyword>
<dbReference type="GO" id="GO:0005524">
    <property type="term" value="F:ATP binding"/>
    <property type="evidence" value="ECO:0007669"/>
    <property type="project" value="UniProtKB-UniRule"/>
</dbReference>
<evidence type="ECO:0000313" key="15">
    <source>
        <dbReference type="Proteomes" id="UP000001366"/>
    </source>
</evidence>
<organism evidence="14 15">
    <name type="scientific">Persephonella marina (strain DSM 14350 / EX-H1)</name>
    <dbReference type="NCBI Taxonomy" id="123214"/>
    <lineage>
        <taxon>Bacteria</taxon>
        <taxon>Pseudomonadati</taxon>
        <taxon>Aquificota</taxon>
        <taxon>Aquificia</taxon>
        <taxon>Aquificales</taxon>
        <taxon>Hydrogenothermaceae</taxon>
        <taxon>Persephonella</taxon>
    </lineage>
</organism>
<evidence type="ECO:0000313" key="14">
    <source>
        <dbReference type="EMBL" id="ACO03126.1"/>
    </source>
</evidence>
<dbReference type="GO" id="GO:0009244">
    <property type="term" value="P:lipopolysaccharide core region biosynthetic process"/>
    <property type="evidence" value="ECO:0007669"/>
    <property type="project" value="TreeGrafter"/>
</dbReference>
<evidence type="ECO:0000256" key="3">
    <source>
        <dbReference type="ARBA" id="ARBA00012071"/>
    </source>
</evidence>
<dbReference type="Proteomes" id="UP000001366">
    <property type="component" value="Chromosome"/>
</dbReference>
<evidence type="ECO:0000256" key="7">
    <source>
        <dbReference type="ARBA" id="ARBA00022679"/>
    </source>
</evidence>
<dbReference type="InterPro" id="IPR027417">
    <property type="entry name" value="P-loop_NTPase"/>
</dbReference>
<evidence type="ECO:0000256" key="12">
    <source>
        <dbReference type="ARBA" id="ARBA00029757"/>
    </source>
</evidence>
<dbReference type="EMBL" id="CP001230">
    <property type="protein sequence ID" value="ACO03126.1"/>
    <property type="molecule type" value="Genomic_DNA"/>
</dbReference>
<name>C0QQU5_PERMH</name>
<evidence type="ECO:0000256" key="13">
    <source>
        <dbReference type="HAMAP-Rule" id="MF_00409"/>
    </source>
</evidence>
<protein>
    <recommendedName>
        <fullName evidence="4 13">Tetraacyldisaccharide 4'-kinase</fullName>
        <ecNumber evidence="3 13">2.7.1.130</ecNumber>
    </recommendedName>
    <alternativeName>
        <fullName evidence="12 13">Lipid A 4'-kinase</fullName>
    </alternativeName>
</protein>
<dbReference type="STRING" id="123214.PERMA_1268"/>
<keyword evidence="8 13" id="KW-0547">Nucleotide-binding</keyword>
<dbReference type="PaxDb" id="123214-PERMA_1268"/>
<evidence type="ECO:0000256" key="10">
    <source>
        <dbReference type="ARBA" id="ARBA00022840"/>
    </source>
</evidence>
<dbReference type="KEGG" id="pmx:PERMA_1268"/>
<dbReference type="RefSeq" id="WP_012675365.1">
    <property type="nucleotide sequence ID" value="NC_012440.1"/>
</dbReference>
<keyword evidence="15" id="KW-1185">Reference proteome</keyword>
<comment type="similarity">
    <text evidence="13">Belongs to the LpxK family.</text>
</comment>
<dbReference type="GO" id="GO:0009029">
    <property type="term" value="F:lipid-A 4'-kinase activity"/>
    <property type="evidence" value="ECO:0007669"/>
    <property type="project" value="UniProtKB-UniRule"/>
</dbReference>
<accession>C0QQU5</accession>
<dbReference type="OrthoDB" id="9789797at2"/>
<dbReference type="HAMAP" id="MF_00409">
    <property type="entry name" value="LpxK"/>
    <property type="match status" value="1"/>
</dbReference>
<comment type="catalytic activity">
    <reaction evidence="13">
        <text>a lipid A disaccharide + ATP = a lipid IVA + ADP + H(+)</text>
        <dbReference type="Rhea" id="RHEA:67840"/>
        <dbReference type="ChEBI" id="CHEBI:15378"/>
        <dbReference type="ChEBI" id="CHEBI:30616"/>
        <dbReference type="ChEBI" id="CHEBI:176343"/>
        <dbReference type="ChEBI" id="CHEBI:176425"/>
        <dbReference type="ChEBI" id="CHEBI:456216"/>
        <dbReference type="EC" id="2.7.1.130"/>
    </reaction>
</comment>
<dbReference type="GO" id="GO:0009245">
    <property type="term" value="P:lipid A biosynthetic process"/>
    <property type="evidence" value="ECO:0007669"/>
    <property type="project" value="UniProtKB-UniRule"/>
</dbReference>
<keyword evidence="9 13" id="KW-0418">Kinase</keyword>
<evidence type="ECO:0000256" key="4">
    <source>
        <dbReference type="ARBA" id="ARBA00016436"/>
    </source>
</evidence>
<dbReference type="NCBIfam" id="TIGR00682">
    <property type="entry name" value="lpxK"/>
    <property type="match status" value="1"/>
</dbReference>
<evidence type="ECO:0000256" key="9">
    <source>
        <dbReference type="ARBA" id="ARBA00022777"/>
    </source>
</evidence>
<evidence type="ECO:0000256" key="6">
    <source>
        <dbReference type="ARBA" id="ARBA00022556"/>
    </source>
</evidence>
<keyword evidence="6 13" id="KW-0441">Lipid A biosynthesis</keyword>
<dbReference type="GO" id="GO:0005886">
    <property type="term" value="C:plasma membrane"/>
    <property type="evidence" value="ECO:0007669"/>
    <property type="project" value="TreeGrafter"/>
</dbReference>
<dbReference type="HOGENOM" id="CLU_038816_6_0_0"/>
<dbReference type="SUPFAM" id="SSF52540">
    <property type="entry name" value="P-loop containing nucleoside triphosphate hydrolases"/>
    <property type="match status" value="1"/>
</dbReference>
<gene>
    <name evidence="13 14" type="primary">lpxK</name>
    <name evidence="14" type="ordered locus">PERMA_1268</name>
</gene>
<reference evidence="14 15" key="1">
    <citation type="journal article" date="2009" name="J. Bacteriol.">
        <title>Complete and draft genome sequences of six members of the Aquificales.</title>
        <authorList>
            <person name="Reysenbach A.L."/>
            <person name="Hamamura N."/>
            <person name="Podar M."/>
            <person name="Griffiths E."/>
            <person name="Ferreira S."/>
            <person name="Hochstein R."/>
            <person name="Heidelberg J."/>
            <person name="Johnson J."/>
            <person name="Mead D."/>
            <person name="Pohorille A."/>
            <person name="Sarmiento M."/>
            <person name="Schweighofer K."/>
            <person name="Seshadri R."/>
            <person name="Voytek M.A."/>
        </authorList>
    </citation>
    <scope>NUCLEOTIDE SEQUENCE [LARGE SCALE GENOMIC DNA]</scope>
    <source>
        <strain evidence="15">DSM 14350 / EX-H1</strain>
    </source>
</reference>
<dbReference type="AlphaFoldDB" id="C0QQU5"/>
<evidence type="ECO:0000256" key="2">
    <source>
        <dbReference type="ARBA" id="ARBA00004870"/>
    </source>
</evidence>
<dbReference type="UniPathway" id="UPA00359">
    <property type="reaction ID" value="UER00482"/>
</dbReference>
<evidence type="ECO:0000256" key="11">
    <source>
        <dbReference type="ARBA" id="ARBA00023098"/>
    </source>
</evidence>
<dbReference type="Pfam" id="PF02606">
    <property type="entry name" value="LpxK"/>
    <property type="match status" value="1"/>
</dbReference>